<evidence type="ECO:0000313" key="2">
    <source>
        <dbReference type="EMBL" id="KAG5634364.1"/>
    </source>
</evidence>
<dbReference type="PROSITE" id="PS50404">
    <property type="entry name" value="GST_NTER"/>
    <property type="match status" value="1"/>
</dbReference>
<accession>A0A9P7K2P9</accession>
<feature type="domain" description="GST N-terminal" evidence="1">
    <location>
        <begin position="39"/>
        <end position="119"/>
    </location>
</feature>
<dbReference type="AlphaFoldDB" id="A0A9P7K2P9"/>
<keyword evidence="3" id="KW-1185">Reference proteome</keyword>
<comment type="caution">
    <text evidence="2">The sequence shown here is derived from an EMBL/GenBank/DDBJ whole genome shotgun (WGS) entry which is preliminary data.</text>
</comment>
<dbReference type="InterPro" id="IPR036249">
    <property type="entry name" value="Thioredoxin-like_sf"/>
</dbReference>
<gene>
    <name evidence="2" type="ORF">H0H81_002243</name>
</gene>
<reference evidence="2" key="1">
    <citation type="submission" date="2021-02" db="EMBL/GenBank/DDBJ databases">
        <authorList>
            <person name="Nieuwenhuis M."/>
            <person name="Van De Peppel L.J.J."/>
        </authorList>
    </citation>
    <scope>NUCLEOTIDE SEQUENCE</scope>
    <source>
        <strain evidence="2">D49</strain>
    </source>
</reference>
<reference evidence="2" key="2">
    <citation type="submission" date="2021-10" db="EMBL/GenBank/DDBJ databases">
        <title>Phylogenomics reveals ancestral predisposition of the termite-cultivated fungus Termitomyces towards a domesticated lifestyle.</title>
        <authorList>
            <person name="Auxier B."/>
            <person name="Grum-Grzhimaylo A."/>
            <person name="Cardenas M.E."/>
            <person name="Lodge J.D."/>
            <person name="Laessoe T."/>
            <person name="Pedersen O."/>
            <person name="Smith M.E."/>
            <person name="Kuyper T.W."/>
            <person name="Franco-Molano E.A."/>
            <person name="Baroni T.J."/>
            <person name="Aanen D.K."/>
        </authorList>
    </citation>
    <scope>NUCLEOTIDE SEQUENCE</scope>
    <source>
        <strain evidence="2">D49</strain>
    </source>
</reference>
<proteinExistence type="predicted"/>
<sequence>MSSQGQELLVLYDIPSAKGGETWSPNVWRTRAFTDPVDRLALNYKGVRYRTEWVEYPDIKAVGISIGAKATIVEPDGSSTWTCPMLVDPNTLDANGAPTVISDSYNIARYLEDTYPSPRLFPIGTMALHQSWARFVSMGIHKPLVDLLIPVCPDILAPRSREYFISTREEDFGPLNKICPVREKGWELVRVGLDRIALALDENGDAQEANLRVIPGCTSYADFQLLAPLLWAVALVSEEEVSALKEWNGGRWGKLIDLHWDLLVVK</sequence>
<dbReference type="SUPFAM" id="SSF52833">
    <property type="entry name" value="Thioredoxin-like"/>
    <property type="match status" value="1"/>
</dbReference>
<dbReference type="Gene3D" id="1.20.1050.10">
    <property type="match status" value="1"/>
</dbReference>
<protein>
    <recommendedName>
        <fullName evidence="1">GST N-terminal domain-containing protein</fullName>
    </recommendedName>
</protein>
<dbReference type="InterPro" id="IPR004045">
    <property type="entry name" value="Glutathione_S-Trfase_N"/>
</dbReference>
<dbReference type="Pfam" id="PF13409">
    <property type="entry name" value="GST_N_2"/>
    <property type="match status" value="1"/>
</dbReference>
<dbReference type="EMBL" id="JABCKI010006450">
    <property type="protein sequence ID" value="KAG5634364.1"/>
    <property type="molecule type" value="Genomic_DNA"/>
</dbReference>
<name>A0A9P7K2P9_9AGAR</name>
<dbReference type="InterPro" id="IPR054416">
    <property type="entry name" value="GST_UstS-like_C"/>
</dbReference>
<dbReference type="Pfam" id="PF22041">
    <property type="entry name" value="GST_C_7"/>
    <property type="match status" value="1"/>
</dbReference>
<evidence type="ECO:0000259" key="1">
    <source>
        <dbReference type="PROSITE" id="PS50404"/>
    </source>
</evidence>
<dbReference type="Proteomes" id="UP000717328">
    <property type="component" value="Unassembled WGS sequence"/>
</dbReference>
<evidence type="ECO:0000313" key="3">
    <source>
        <dbReference type="Proteomes" id="UP000717328"/>
    </source>
</evidence>
<dbReference type="Gene3D" id="3.40.30.10">
    <property type="entry name" value="Glutaredoxin"/>
    <property type="match status" value="1"/>
</dbReference>
<dbReference type="OrthoDB" id="4951845at2759"/>
<organism evidence="2 3">
    <name type="scientific">Sphagnurus paluster</name>
    <dbReference type="NCBI Taxonomy" id="117069"/>
    <lineage>
        <taxon>Eukaryota</taxon>
        <taxon>Fungi</taxon>
        <taxon>Dikarya</taxon>
        <taxon>Basidiomycota</taxon>
        <taxon>Agaricomycotina</taxon>
        <taxon>Agaricomycetes</taxon>
        <taxon>Agaricomycetidae</taxon>
        <taxon>Agaricales</taxon>
        <taxon>Tricholomatineae</taxon>
        <taxon>Lyophyllaceae</taxon>
        <taxon>Sphagnurus</taxon>
    </lineage>
</organism>